<dbReference type="AlphaFoldDB" id="A0A2J6RQ57"/>
<name>A0A2J6RQ57_HYAVF</name>
<feature type="compositionally biased region" description="Polar residues" evidence="1">
    <location>
        <begin position="222"/>
        <end position="241"/>
    </location>
</feature>
<dbReference type="OrthoDB" id="3518308at2759"/>
<sequence length="371" mass="41839">MDEPRSHNIEGDPSPFYVKELFVDFCLRDKQEDYFSEAIGPKDSLEAMSMLDSGALKGLEPGASLYCGPDLLDALHHEVSSASKENWLRNRIASYLQDVPFRNQVGVRLDDELNAIGLGHLTGLKTGMKAKAETLAKYRVKRNKSRVGRPDPPKTFMVTLKTLIGGYADLSQKTSLYFNYGTSFEVFLLMLRDATQRSVIPPINFSENSAARRESSMDATPDSASQTSTSQLGRPQSGNGQESKKANERSYDPNSSSYASSSQGDTQPHNYPRGIYDRGYTLADGPWLYRFKREPPRDEVTAYVEVKDDLSYRKMVDNFKETIRKDPKYEYTISVIHSMDSCALDKWEKKQRENKNLEALLFDEVSESGGH</sequence>
<dbReference type="EMBL" id="KZ613945">
    <property type="protein sequence ID" value="PMD40649.1"/>
    <property type="molecule type" value="Genomic_DNA"/>
</dbReference>
<evidence type="ECO:0000256" key="1">
    <source>
        <dbReference type="SAM" id="MobiDB-lite"/>
    </source>
</evidence>
<feature type="region of interest" description="Disordered" evidence="1">
    <location>
        <begin position="209"/>
        <end position="276"/>
    </location>
</feature>
<feature type="compositionally biased region" description="Basic and acidic residues" evidence="1">
    <location>
        <begin position="242"/>
        <end position="251"/>
    </location>
</feature>
<accession>A0A2J6RQ57</accession>
<reference evidence="2 3" key="1">
    <citation type="submission" date="2016-04" db="EMBL/GenBank/DDBJ databases">
        <title>A degradative enzymes factory behind the ericoid mycorrhizal symbiosis.</title>
        <authorList>
            <consortium name="DOE Joint Genome Institute"/>
            <person name="Martino E."/>
            <person name="Morin E."/>
            <person name="Grelet G."/>
            <person name="Kuo A."/>
            <person name="Kohler A."/>
            <person name="Daghino S."/>
            <person name="Barry K."/>
            <person name="Choi C."/>
            <person name="Cichocki N."/>
            <person name="Clum A."/>
            <person name="Copeland A."/>
            <person name="Hainaut M."/>
            <person name="Haridas S."/>
            <person name="Labutti K."/>
            <person name="Lindquist E."/>
            <person name="Lipzen A."/>
            <person name="Khouja H.-R."/>
            <person name="Murat C."/>
            <person name="Ohm R."/>
            <person name="Olson A."/>
            <person name="Spatafora J."/>
            <person name="Veneault-Fourrey C."/>
            <person name="Henrissat B."/>
            <person name="Grigoriev I."/>
            <person name="Martin F."/>
            <person name="Perotto S."/>
        </authorList>
    </citation>
    <scope>NUCLEOTIDE SEQUENCE [LARGE SCALE GENOMIC DNA]</scope>
    <source>
        <strain evidence="2 3">F</strain>
    </source>
</reference>
<gene>
    <name evidence="2" type="ORF">L207DRAFT_582833</name>
</gene>
<organism evidence="2 3">
    <name type="scientific">Hyaloscypha variabilis (strain UAMH 11265 / GT02V1 / F)</name>
    <name type="common">Meliniomyces variabilis</name>
    <dbReference type="NCBI Taxonomy" id="1149755"/>
    <lineage>
        <taxon>Eukaryota</taxon>
        <taxon>Fungi</taxon>
        <taxon>Dikarya</taxon>
        <taxon>Ascomycota</taxon>
        <taxon>Pezizomycotina</taxon>
        <taxon>Leotiomycetes</taxon>
        <taxon>Helotiales</taxon>
        <taxon>Hyaloscyphaceae</taxon>
        <taxon>Hyaloscypha</taxon>
        <taxon>Hyaloscypha variabilis</taxon>
    </lineage>
</organism>
<evidence type="ECO:0000313" key="2">
    <source>
        <dbReference type="EMBL" id="PMD40649.1"/>
    </source>
</evidence>
<protein>
    <submittedName>
        <fullName evidence="2">Uncharacterized protein</fullName>
    </submittedName>
</protein>
<proteinExistence type="predicted"/>
<keyword evidence="3" id="KW-1185">Reference proteome</keyword>
<evidence type="ECO:0000313" key="3">
    <source>
        <dbReference type="Proteomes" id="UP000235786"/>
    </source>
</evidence>
<dbReference type="Proteomes" id="UP000235786">
    <property type="component" value="Unassembled WGS sequence"/>
</dbReference>